<proteinExistence type="predicted"/>
<dbReference type="GO" id="GO:0008168">
    <property type="term" value="F:methyltransferase activity"/>
    <property type="evidence" value="ECO:0007669"/>
    <property type="project" value="TreeGrafter"/>
</dbReference>
<dbReference type="Gene3D" id="3.40.50.150">
    <property type="entry name" value="Vaccinia Virus protein VP39"/>
    <property type="match status" value="1"/>
</dbReference>
<dbReference type="AlphaFoldDB" id="A0A6J4HEG4"/>
<gene>
    <name evidence="2" type="ORF">AVDCRST_MAG41-524</name>
</gene>
<dbReference type="InterPro" id="IPR041698">
    <property type="entry name" value="Methyltransf_25"/>
</dbReference>
<name>A0A6J4HEG4_9ACTN</name>
<reference evidence="2" key="1">
    <citation type="submission" date="2020-02" db="EMBL/GenBank/DDBJ databases">
        <authorList>
            <person name="Meier V. D."/>
        </authorList>
    </citation>
    <scope>NUCLEOTIDE SEQUENCE</scope>
    <source>
        <strain evidence="2">AVDCRST_MAG41</strain>
    </source>
</reference>
<evidence type="ECO:0000259" key="1">
    <source>
        <dbReference type="Pfam" id="PF13649"/>
    </source>
</evidence>
<accession>A0A6J4HEG4</accession>
<sequence>MSYDDVEDARLYDVQNPWGPGDEFYRSLVPPDGDVLDVGCGTGRLLTRLREDGSRGRLVGLDPGAGMLAVARETPGIEWVRGHLRPGAYDAEFDLVTMTGHAFQELRTDAEVDGVLRGMRDAVRPGGRIAFETRDPAAREWERWHGASFEVPYDGAAVRISYEVHSVDGELVSFTETTDGGRWHRQADPATLRFLAADALDRHLAGAGLRVVARYGDWDRSPTGPEIITVAARSA</sequence>
<dbReference type="EMBL" id="CADCTP010000050">
    <property type="protein sequence ID" value="CAA9221479.1"/>
    <property type="molecule type" value="Genomic_DNA"/>
</dbReference>
<dbReference type="InterPro" id="IPR029063">
    <property type="entry name" value="SAM-dependent_MTases_sf"/>
</dbReference>
<organism evidence="2">
    <name type="scientific">uncultured Mycobacteriales bacterium</name>
    <dbReference type="NCBI Taxonomy" id="581187"/>
    <lineage>
        <taxon>Bacteria</taxon>
        <taxon>Bacillati</taxon>
        <taxon>Actinomycetota</taxon>
        <taxon>Actinomycetes</taxon>
        <taxon>Mycobacteriales</taxon>
        <taxon>environmental samples</taxon>
    </lineage>
</organism>
<protein>
    <recommendedName>
        <fullName evidence="1">Methyltransferase domain-containing protein</fullName>
    </recommendedName>
</protein>
<dbReference type="Pfam" id="PF13649">
    <property type="entry name" value="Methyltransf_25"/>
    <property type="match status" value="1"/>
</dbReference>
<evidence type="ECO:0000313" key="2">
    <source>
        <dbReference type="EMBL" id="CAA9221479.1"/>
    </source>
</evidence>
<dbReference type="InterPro" id="IPR050508">
    <property type="entry name" value="Methyltransf_Superfamily"/>
</dbReference>
<dbReference type="CDD" id="cd02440">
    <property type="entry name" value="AdoMet_MTases"/>
    <property type="match status" value="1"/>
</dbReference>
<dbReference type="SUPFAM" id="SSF53335">
    <property type="entry name" value="S-adenosyl-L-methionine-dependent methyltransferases"/>
    <property type="match status" value="1"/>
</dbReference>
<feature type="domain" description="Methyltransferase" evidence="1">
    <location>
        <begin position="35"/>
        <end position="127"/>
    </location>
</feature>
<dbReference type="PANTHER" id="PTHR42912">
    <property type="entry name" value="METHYLTRANSFERASE"/>
    <property type="match status" value="1"/>
</dbReference>